<dbReference type="PROSITE" id="PS50110">
    <property type="entry name" value="RESPONSE_REGULATORY"/>
    <property type="match status" value="1"/>
</dbReference>
<dbReference type="EMBL" id="JBHTCA010000011">
    <property type="protein sequence ID" value="MFC7410101.1"/>
    <property type="molecule type" value="Genomic_DNA"/>
</dbReference>
<accession>A0ABW2QM17</accession>
<dbReference type="RefSeq" id="WP_382224694.1">
    <property type="nucleotide sequence ID" value="NZ_JBHTCA010000011.1"/>
</dbReference>
<evidence type="ECO:0000259" key="2">
    <source>
        <dbReference type="PROSITE" id="PS50110"/>
    </source>
</evidence>
<keyword evidence="1" id="KW-0597">Phosphoprotein</keyword>
<gene>
    <name evidence="3" type="ORF">ACFQPB_14635</name>
</gene>
<organism evidence="3 4">
    <name type="scientific">Hydrogenophaga atypica</name>
    <dbReference type="NCBI Taxonomy" id="249409"/>
    <lineage>
        <taxon>Bacteria</taxon>
        <taxon>Pseudomonadati</taxon>
        <taxon>Pseudomonadota</taxon>
        <taxon>Betaproteobacteria</taxon>
        <taxon>Burkholderiales</taxon>
        <taxon>Comamonadaceae</taxon>
        <taxon>Hydrogenophaga</taxon>
    </lineage>
</organism>
<evidence type="ECO:0000313" key="4">
    <source>
        <dbReference type="Proteomes" id="UP001596501"/>
    </source>
</evidence>
<proteinExistence type="predicted"/>
<name>A0ABW2QM17_9BURK</name>
<feature type="modified residue" description="4-aspartylphosphate" evidence="1">
    <location>
        <position position="52"/>
    </location>
</feature>
<sequence>MDDDAEVHDVTRLALRKFEFQQRGLELLSAYSAREAQQVFQRRNDIALAVVDVVMETEHAGLELVRWLRETDQSPLTRLVLRTGQAGLAPEEQVIRQFDIDAYKEKTELTTLKLRSVLYTSLRNYRALADKDLHMDSLLMLMRELPALRAAGPYEAELRAKALLRSGFQIDAAELSWAEAPLSGGTSPRMRVHEGALLRLSQRQQAHLNAWLDALSAAWPQPSTAA</sequence>
<dbReference type="Proteomes" id="UP001596501">
    <property type="component" value="Unassembled WGS sequence"/>
</dbReference>
<dbReference type="SUPFAM" id="SSF52172">
    <property type="entry name" value="CheY-like"/>
    <property type="match status" value="1"/>
</dbReference>
<keyword evidence="4" id="KW-1185">Reference proteome</keyword>
<comment type="caution">
    <text evidence="3">The sequence shown here is derived from an EMBL/GenBank/DDBJ whole genome shotgun (WGS) entry which is preliminary data.</text>
</comment>
<dbReference type="InterPro" id="IPR011006">
    <property type="entry name" value="CheY-like_superfamily"/>
</dbReference>
<reference evidence="4" key="1">
    <citation type="journal article" date="2019" name="Int. J. Syst. Evol. Microbiol.">
        <title>The Global Catalogue of Microorganisms (GCM) 10K type strain sequencing project: providing services to taxonomists for standard genome sequencing and annotation.</title>
        <authorList>
            <consortium name="The Broad Institute Genomics Platform"/>
            <consortium name="The Broad Institute Genome Sequencing Center for Infectious Disease"/>
            <person name="Wu L."/>
            <person name="Ma J."/>
        </authorList>
    </citation>
    <scope>NUCLEOTIDE SEQUENCE [LARGE SCALE GENOMIC DNA]</scope>
    <source>
        <strain evidence="4">CGMCC 1.12371</strain>
    </source>
</reference>
<feature type="domain" description="Response regulatory" evidence="2">
    <location>
        <begin position="1"/>
        <end position="121"/>
    </location>
</feature>
<dbReference type="InterPro" id="IPR001789">
    <property type="entry name" value="Sig_transdc_resp-reg_receiver"/>
</dbReference>
<dbReference type="Gene3D" id="3.40.50.2300">
    <property type="match status" value="1"/>
</dbReference>
<evidence type="ECO:0000256" key="1">
    <source>
        <dbReference type="PROSITE-ProRule" id="PRU00169"/>
    </source>
</evidence>
<evidence type="ECO:0000313" key="3">
    <source>
        <dbReference type="EMBL" id="MFC7410101.1"/>
    </source>
</evidence>
<protein>
    <recommendedName>
        <fullName evidence="2">Response regulatory domain-containing protein</fullName>
    </recommendedName>
</protein>